<keyword evidence="3" id="KW-1185">Reference proteome</keyword>
<name>A0A238F988_9BASI</name>
<feature type="region of interest" description="Disordered" evidence="1">
    <location>
        <begin position="199"/>
        <end position="253"/>
    </location>
</feature>
<feature type="compositionally biased region" description="Basic and acidic residues" evidence="1">
    <location>
        <begin position="199"/>
        <end position="218"/>
    </location>
</feature>
<dbReference type="Proteomes" id="UP000198372">
    <property type="component" value="Unassembled WGS sequence"/>
</dbReference>
<dbReference type="AlphaFoldDB" id="A0A238F988"/>
<evidence type="ECO:0000256" key="1">
    <source>
        <dbReference type="SAM" id="MobiDB-lite"/>
    </source>
</evidence>
<organism evidence="2 3">
    <name type="scientific">Microbotryum intermedium</name>
    <dbReference type="NCBI Taxonomy" id="269621"/>
    <lineage>
        <taxon>Eukaryota</taxon>
        <taxon>Fungi</taxon>
        <taxon>Dikarya</taxon>
        <taxon>Basidiomycota</taxon>
        <taxon>Pucciniomycotina</taxon>
        <taxon>Microbotryomycetes</taxon>
        <taxon>Microbotryales</taxon>
        <taxon>Microbotryaceae</taxon>
        <taxon>Microbotryum</taxon>
    </lineage>
</organism>
<feature type="compositionally biased region" description="Low complexity" evidence="1">
    <location>
        <begin position="228"/>
        <end position="240"/>
    </location>
</feature>
<dbReference type="OrthoDB" id="2535108at2759"/>
<evidence type="ECO:0000313" key="2">
    <source>
        <dbReference type="EMBL" id="SCV69707.1"/>
    </source>
</evidence>
<reference evidence="3" key="1">
    <citation type="submission" date="2016-09" db="EMBL/GenBank/DDBJ databases">
        <authorList>
            <person name="Jeantristanb JTB J.-T."/>
            <person name="Ricardo R."/>
        </authorList>
    </citation>
    <scope>NUCLEOTIDE SEQUENCE [LARGE SCALE GENOMIC DNA]</scope>
</reference>
<accession>A0A238F988</accession>
<proteinExistence type="predicted"/>
<evidence type="ECO:0000313" key="3">
    <source>
        <dbReference type="Proteomes" id="UP000198372"/>
    </source>
</evidence>
<sequence length="253" mass="27293">MSASSPEIKLDELDSLKQTCYSEREGSGFIVLSTLRNLSTGPKGSRGDIEWVVVAGTRDGGGSSGCKDLWWEAVYTAVEAKAAMGIEGSAVLAHDMPARIRTSFAEGELKVDGYPAAPDSAASRDAIKLTIQITPSLAVHVDLEPCELPPPPFSFVAYGLEVTKDAVECARVKERLKKLREELDRVRCELIKSKATIEELQEEGRSASARSKDASESPKKRRLPPQAGGRVVRQRGVVPGMAVKDDGFCTDSD</sequence>
<gene>
    <name evidence="2" type="ORF">BQ2448_1101</name>
</gene>
<dbReference type="EMBL" id="FMSP01000005">
    <property type="protein sequence ID" value="SCV69707.1"/>
    <property type="molecule type" value="Genomic_DNA"/>
</dbReference>
<protein>
    <submittedName>
        <fullName evidence="2">BQ2448_1101 protein</fullName>
    </submittedName>
</protein>